<reference evidence="3" key="3">
    <citation type="submission" date="2018-08" db="UniProtKB">
        <authorList>
            <consortium name="EnsemblPlants"/>
        </authorList>
    </citation>
    <scope>IDENTIFICATION</scope>
    <source>
        <strain evidence="3">cv. Bd21</strain>
    </source>
</reference>
<dbReference type="RefSeq" id="XP_003566145.3">
    <property type="nucleotide sequence ID" value="XM_003566097.4"/>
</dbReference>
<evidence type="ECO:0000313" key="3">
    <source>
        <dbReference type="EnsemblPlants" id="KQK05771"/>
    </source>
</evidence>
<dbReference type="AlphaFoldDB" id="A0A0Q3IIZ9"/>
<dbReference type="PANTHER" id="PTHR33257:SF61">
    <property type="entry name" value="OS05G0476000 PROTEIN"/>
    <property type="match status" value="1"/>
</dbReference>
<evidence type="ECO:0000256" key="1">
    <source>
        <dbReference type="SAM" id="MobiDB-lite"/>
    </source>
</evidence>
<dbReference type="FunCoup" id="A0A0Q3IIZ9">
    <property type="interactions" value="1"/>
</dbReference>
<dbReference type="PANTHER" id="PTHR33257">
    <property type="entry name" value="OS05G0165500 PROTEIN"/>
    <property type="match status" value="1"/>
</dbReference>
<dbReference type="ExpressionAtlas" id="A0A0Q3IIZ9">
    <property type="expression patterns" value="differential"/>
</dbReference>
<dbReference type="STRING" id="15368.A0A0Q3IIZ9"/>
<gene>
    <name evidence="3" type="primary">LOC100845477</name>
    <name evidence="2" type="ORF">BRADI_2g22380v3</name>
</gene>
<proteinExistence type="predicted"/>
<dbReference type="KEGG" id="bdi:100845477"/>
<evidence type="ECO:0000313" key="2">
    <source>
        <dbReference type="EMBL" id="KQK05771.1"/>
    </source>
</evidence>
<sequence length="251" mass="27192">MRGREAPRPPGGTETPTSNNNPQMSPLRITHDGEFYARLLTKEIASGGSLGSNPHSFRYYGPGPGPVPFGWESQPGTPKDAPCCRRTLPQAADPAVADVVPAITPPPSYYHLRSAPPNAHSGRMSRSGRKTSKLQGGGSKSKCCYCGCGYGRKLKWSVKIGFIAALFRRIVLGKSRVSSAPSVQSSSSTRWLFSGSSSQEETAGVYDHDYDHYEQPATKGVLRLGLGVRQTPWMVQFCGGRREAGWVHGWP</sequence>
<dbReference type="GeneID" id="100845477"/>
<dbReference type="Gramene" id="KQK05771">
    <property type="protein sequence ID" value="KQK05771"/>
    <property type="gene ID" value="BRADI_2g22380v3"/>
</dbReference>
<dbReference type="EnsemblPlants" id="KQK05771">
    <property type="protein sequence ID" value="KQK05771"/>
    <property type="gene ID" value="BRADI_2g22380v3"/>
</dbReference>
<dbReference type="EMBL" id="CM000881">
    <property type="protein sequence ID" value="KQK05771.1"/>
    <property type="molecule type" value="Genomic_DNA"/>
</dbReference>
<reference evidence="2" key="2">
    <citation type="submission" date="2017-06" db="EMBL/GenBank/DDBJ databases">
        <title>WGS assembly of Brachypodium distachyon.</title>
        <authorList>
            <consortium name="The International Brachypodium Initiative"/>
            <person name="Lucas S."/>
            <person name="Harmon-Smith M."/>
            <person name="Lail K."/>
            <person name="Tice H."/>
            <person name="Grimwood J."/>
            <person name="Bruce D."/>
            <person name="Barry K."/>
            <person name="Shu S."/>
            <person name="Lindquist E."/>
            <person name="Wang M."/>
            <person name="Pitluck S."/>
            <person name="Vogel J.P."/>
            <person name="Garvin D.F."/>
            <person name="Mockler T.C."/>
            <person name="Schmutz J."/>
            <person name="Rokhsar D."/>
            <person name="Bevan M.W."/>
        </authorList>
    </citation>
    <scope>NUCLEOTIDE SEQUENCE</scope>
    <source>
        <strain evidence="2">Bd21</strain>
    </source>
</reference>
<accession>A0A0Q3IIZ9</accession>
<evidence type="ECO:0000313" key="4">
    <source>
        <dbReference type="Proteomes" id="UP000008810"/>
    </source>
</evidence>
<dbReference type="OrthoDB" id="691043at2759"/>
<dbReference type="Proteomes" id="UP000008810">
    <property type="component" value="Chromosome 2"/>
</dbReference>
<keyword evidence="4" id="KW-1185">Reference proteome</keyword>
<name>A0A0Q3IIZ9_BRADI</name>
<reference evidence="2 3" key="1">
    <citation type="journal article" date="2010" name="Nature">
        <title>Genome sequencing and analysis of the model grass Brachypodium distachyon.</title>
        <authorList>
            <consortium name="International Brachypodium Initiative"/>
        </authorList>
    </citation>
    <scope>NUCLEOTIDE SEQUENCE [LARGE SCALE GENOMIC DNA]</scope>
    <source>
        <strain evidence="2 3">Bd21</strain>
    </source>
</reference>
<feature type="compositionally biased region" description="Polar residues" evidence="1">
    <location>
        <begin position="14"/>
        <end position="24"/>
    </location>
</feature>
<feature type="region of interest" description="Disordered" evidence="1">
    <location>
        <begin position="1"/>
        <end position="27"/>
    </location>
</feature>
<organism evidence="2">
    <name type="scientific">Brachypodium distachyon</name>
    <name type="common">Purple false brome</name>
    <name type="synonym">Trachynia distachya</name>
    <dbReference type="NCBI Taxonomy" id="15368"/>
    <lineage>
        <taxon>Eukaryota</taxon>
        <taxon>Viridiplantae</taxon>
        <taxon>Streptophyta</taxon>
        <taxon>Embryophyta</taxon>
        <taxon>Tracheophyta</taxon>
        <taxon>Spermatophyta</taxon>
        <taxon>Magnoliopsida</taxon>
        <taxon>Liliopsida</taxon>
        <taxon>Poales</taxon>
        <taxon>Poaceae</taxon>
        <taxon>BOP clade</taxon>
        <taxon>Pooideae</taxon>
        <taxon>Stipodae</taxon>
        <taxon>Brachypodieae</taxon>
        <taxon>Brachypodium</taxon>
    </lineage>
</organism>
<protein>
    <submittedName>
        <fullName evidence="2 3">Uncharacterized protein</fullName>
    </submittedName>
</protein>
<feature type="region of interest" description="Disordered" evidence="1">
    <location>
        <begin position="109"/>
        <end position="140"/>
    </location>
</feature>